<reference evidence="1 2" key="1">
    <citation type="submission" date="2019-01" db="EMBL/GenBank/DDBJ databases">
        <authorList>
            <consortium name="Pathogen Informatics"/>
        </authorList>
    </citation>
    <scope>NUCLEOTIDE SEQUENCE [LARGE SCALE GENOMIC DNA]</scope>
    <source>
        <strain evidence="1 2">NCTC10184</strain>
    </source>
</reference>
<dbReference type="RefSeq" id="WP_129622715.1">
    <property type="nucleotide sequence ID" value="NZ_LR215043.1"/>
</dbReference>
<evidence type="ECO:0000313" key="1">
    <source>
        <dbReference type="EMBL" id="VEU77853.1"/>
    </source>
</evidence>
<evidence type="ECO:0000313" key="2">
    <source>
        <dbReference type="Proteomes" id="UP000290876"/>
    </source>
</evidence>
<dbReference type="KEGG" id="mcob:NCTC10184_00067"/>
<name>A0A449B9L8_9BACT</name>
<dbReference type="AlphaFoldDB" id="A0A449B9L8"/>
<keyword evidence="2" id="KW-1185">Reference proteome</keyword>
<accession>A0A449B9L8</accession>
<dbReference type="OrthoDB" id="387866at2"/>
<protein>
    <recommendedName>
        <fullName evidence="3">Glycosyltransferase</fullName>
    </recommendedName>
</protein>
<evidence type="ECO:0008006" key="3">
    <source>
        <dbReference type="Google" id="ProtNLM"/>
    </source>
</evidence>
<sequence>MQALTILISDVTSHKELERILQELRHQSDQNFNVALILNDNSPKLYATIEQALVTFGQRLSFMVNNKSRTTQVDLRDIWHRITTDYMFVTSCANSFKPNVIKNLNQALAQHQPDIFEFAPEFCAGVRWKPKSRLAAEFYPNLQASKELYAYAFPFLFNKVFKTKLFQQLHTAELYVSNDSTFYSLLSFLLMQVAQSYQFDETTYVTVTIDNNAKLPITSYYEDMKKIELMVRSVYPDLVQEVNYNVSYFLQVVLLSMLEYWHYPFGAKLFKEKDRNSLVSHNNRAKMLLKKNIEKRNKSLSKDLLANKYMQLHNPEAEFLNLDFIKTLPQGDEQL</sequence>
<organism evidence="1 2">
    <name type="scientific">Mycoplasmopsis columbinasalis</name>
    <dbReference type="NCBI Taxonomy" id="114880"/>
    <lineage>
        <taxon>Bacteria</taxon>
        <taxon>Bacillati</taxon>
        <taxon>Mycoplasmatota</taxon>
        <taxon>Mycoplasmoidales</taxon>
        <taxon>Metamycoplasmataceae</taxon>
        <taxon>Mycoplasmopsis</taxon>
    </lineage>
</organism>
<dbReference type="EMBL" id="LR215043">
    <property type="protein sequence ID" value="VEU77853.1"/>
    <property type="molecule type" value="Genomic_DNA"/>
</dbReference>
<gene>
    <name evidence="1" type="ORF">NCTC10184_00067</name>
</gene>
<proteinExistence type="predicted"/>
<dbReference type="Proteomes" id="UP000290876">
    <property type="component" value="Chromosome"/>
</dbReference>